<keyword evidence="5 9" id="KW-1133">Transmembrane helix</keyword>
<proteinExistence type="inferred from homology"/>
<feature type="transmembrane region" description="Helical" evidence="9">
    <location>
        <begin position="402"/>
        <end position="420"/>
    </location>
</feature>
<feature type="transmembrane region" description="Helical" evidence="9">
    <location>
        <begin position="655"/>
        <end position="677"/>
    </location>
</feature>
<accession>A0A1S8B2U7</accession>
<dbReference type="CDD" id="cd11476">
    <property type="entry name" value="SLC5sbd_DUR3"/>
    <property type="match status" value="1"/>
</dbReference>
<dbReference type="Proteomes" id="UP000190776">
    <property type="component" value="Unassembled WGS sequence"/>
</dbReference>
<evidence type="ECO:0000256" key="4">
    <source>
        <dbReference type="ARBA" id="ARBA00022692"/>
    </source>
</evidence>
<feature type="transmembrane region" description="Helical" evidence="9">
    <location>
        <begin position="493"/>
        <end position="514"/>
    </location>
</feature>
<feature type="compositionally biased region" description="Low complexity" evidence="8">
    <location>
        <begin position="562"/>
        <end position="582"/>
    </location>
</feature>
<dbReference type="PANTHER" id="PTHR46154">
    <property type="match status" value="1"/>
</dbReference>
<protein>
    <submittedName>
        <fullName evidence="10">Urea active transporter</fullName>
    </submittedName>
</protein>
<organism evidence="10 11">
    <name type="scientific">Diplodia seriata</name>
    <dbReference type="NCBI Taxonomy" id="420778"/>
    <lineage>
        <taxon>Eukaryota</taxon>
        <taxon>Fungi</taxon>
        <taxon>Dikarya</taxon>
        <taxon>Ascomycota</taxon>
        <taxon>Pezizomycotina</taxon>
        <taxon>Dothideomycetes</taxon>
        <taxon>Dothideomycetes incertae sedis</taxon>
        <taxon>Botryosphaeriales</taxon>
        <taxon>Botryosphaeriaceae</taxon>
        <taxon>Diplodia</taxon>
    </lineage>
</organism>
<dbReference type="AlphaFoldDB" id="A0A1S8B2U7"/>
<evidence type="ECO:0000256" key="8">
    <source>
        <dbReference type="SAM" id="MobiDB-lite"/>
    </source>
</evidence>
<feature type="region of interest" description="Disordered" evidence="8">
    <location>
        <begin position="714"/>
        <end position="758"/>
    </location>
</feature>
<evidence type="ECO:0000256" key="9">
    <source>
        <dbReference type="SAM" id="Phobius"/>
    </source>
</evidence>
<evidence type="ECO:0000256" key="5">
    <source>
        <dbReference type="ARBA" id="ARBA00022989"/>
    </source>
</evidence>
<evidence type="ECO:0000256" key="7">
    <source>
        <dbReference type="RuleBase" id="RU362091"/>
    </source>
</evidence>
<name>A0A1S8B2U7_9PEZI</name>
<evidence type="ECO:0000313" key="10">
    <source>
        <dbReference type="EMBL" id="OMP81714.1"/>
    </source>
</evidence>
<dbReference type="InterPro" id="IPR001734">
    <property type="entry name" value="Na/solute_symporter"/>
</dbReference>
<dbReference type="Gene3D" id="1.20.1730.10">
    <property type="entry name" value="Sodium/glucose cotransporter"/>
    <property type="match status" value="1"/>
</dbReference>
<feature type="region of interest" description="Disordered" evidence="8">
    <location>
        <begin position="535"/>
        <end position="608"/>
    </location>
</feature>
<dbReference type="GO" id="GO:0015204">
    <property type="term" value="F:urea transmembrane transporter activity"/>
    <property type="evidence" value="ECO:0007669"/>
    <property type="project" value="InterPro"/>
</dbReference>
<keyword evidence="3" id="KW-0813">Transport</keyword>
<dbReference type="Pfam" id="PF00474">
    <property type="entry name" value="SSF"/>
    <property type="match status" value="1"/>
</dbReference>
<evidence type="ECO:0000313" key="11">
    <source>
        <dbReference type="Proteomes" id="UP000190776"/>
    </source>
</evidence>
<comment type="subcellular location">
    <subcellularLocation>
        <location evidence="1">Membrane</location>
        <topology evidence="1">Multi-pass membrane protein</topology>
    </subcellularLocation>
</comment>
<comment type="caution">
    <text evidence="10">The sequence shown here is derived from an EMBL/GenBank/DDBJ whole genome shotgun (WGS) entry which is preliminary data.</text>
</comment>
<feature type="transmembrane region" description="Helical" evidence="9">
    <location>
        <begin position="56"/>
        <end position="77"/>
    </location>
</feature>
<dbReference type="InterPro" id="IPR038377">
    <property type="entry name" value="Na/Glc_symporter_sf"/>
</dbReference>
<feature type="transmembrane region" description="Helical" evidence="9">
    <location>
        <begin position="455"/>
        <end position="473"/>
    </location>
</feature>
<keyword evidence="4 9" id="KW-0812">Transmembrane</keyword>
<dbReference type="GO" id="GO:0005886">
    <property type="term" value="C:plasma membrane"/>
    <property type="evidence" value="ECO:0007669"/>
    <property type="project" value="TreeGrafter"/>
</dbReference>
<feature type="transmembrane region" description="Helical" evidence="9">
    <location>
        <begin position="340"/>
        <end position="362"/>
    </location>
</feature>
<evidence type="ECO:0000256" key="3">
    <source>
        <dbReference type="ARBA" id="ARBA00022448"/>
    </source>
</evidence>
<evidence type="ECO:0000256" key="2">
    <source>
        <dbReference type="ARBA" id="ARBA00006434"/>
    </source>
</evidence>
<sequence length="758" mass="81313">MSTPPFFPASVGYAMVIGLGAAFAIGMSLLSWGLSRYMSEVQTSEMYMTAKHSVKTGLVATAVVSSWTIAATLLSSTTDGYLYGVSGPFWYACGATFQIFMFALAAIELKRKAPRAHTFLEVVKARYGPAGHVTLMCYSLIFQIFTTVNLLVGGSTLYASMTGMSRDAACFLFPIGVLIYTLFGGIKATFLTDWAHTVIIYIVMLTTLFMVYTTSSAIGSPDRMWELLREAAALHPVDGNEAGSYLTMKSPDGGYIGLIFMGASFASCVDSQLFQKAIAADPSSTYPGYMLGGLCWFTIPFVLASTFGLAAAATEHLPIFPTYPARMTAEEVSAGMAMPYAAYAVMGKGGVVAVLLMGFMAVTSAMSSETVATAALGTYDIYKAYINPSATSTQLVRVSHGIVVGFGVVVACVSVAFNHAGFSVNYLITCIGIFVDSAIVPMACTIMWRKQSRAAVVVAPLCSTLAAAVAWFGTAYTHYGAVTIETTSRPLPLVAGNMMSICGPMVLTPLITYIKPDDFDWAVFKQIKSDAGGGSLEELQQQSSKHQQQRQQRQRGNDDDNNNNNNESHGAATAAQVVAVTETSEKADDEQEEEEVEEEEEAQQRRHDDQVNARLLVARKKAAICCVALCLSFCILWPIPMYGSNYVFSKPFFRGWIVVVYLWAFFAAIAITCYPIWEGRASIARFVRYATTSTGGAKSSRGRRGGGASSVIIQGVGVSEEEQERRDGSGGSSSTGDDDRIVVAAGPGRDGKAADEKV</sequence>
<dbReference type="PANTHER" id="PTHR46154:SF4">
    <property type="entry name" value="UREA ACTIVE TRANSPORTER"/>
    <property type="match status" value="1"/>
</dbReference>
<feature type="transmembrane region" description="Helical" evidence="9">
    <location>
        <begin position="254"/>
        <end position="274"/>
    </location>
</feature>
<reference evidence="10 11" key="1">
    <citation type="submission" date="2017-01" db="EMBL/GenBank/DDBJ databases">
        <title>Draft genome sequence of Diplodia seriata F98.1, a fungal species involved in grapevine trunk diseases.</title>
        <authorList>
            <person name="Robert-Siegwald G."/>
            <person name="Vallet J."/>
            <person name="Abou-Mansour E."/>
            <person name="Xu J."/>
            <person name="Rey P."/>
            <person name="Bertsch C."/>
            <person name="Rego C."/>
            <person name="Larignon P."/>
            <person name="Fontaine F."/>
            <person name="Lebrun M.-H."/>
        </authorList>
    </citation>
    <scope>NUCLEOTIDE SEQUENCE [LARGE SCALE GENOMIC DNA]</scope>
    <source>
        <strain evidence="10 11">F98.1</strain>
    </source>
</reference>
<gene>
    <name evidence="10" type="ORF">BK809_0002708</name>
</gene>
<evidence type="ECO:0000256" key="1">
    <source>
        <dbReference type="ARBA" id="ARBA00004141"/>
    </source>
</evidence>
<feature type="transmembrane region" description="Helical" evidence="9">
    <location>
        <begin position="198"/>
        <end position="218"/>
    </location>
</feature>
<dbReference type="InterPro" id="IPR031155">
    <property type="entry name" value="DUR"/>
</dbReference>
<feature type="transmembrane region" description="Helical" evidence="9">
    <location>
        <begin position="171"/>
        <end position="191"/>
    </location>
</feature>
<keyword evidence="6 9" id="KW-0472">Membrane</keyword>
<dbReference type="PROSITE" id="PS50283">
    <property type="entry name" value="NA_SOLUT_SYMP_3"/>
    <property type="match status" value="1"/>
</dbReference>
<dbReference type="EMBL" id="MSZU01000115">
    <property type="protein sequence ID" value="OMP81714.1"/>
    <property type="molecule type" value="Genomic_DNA"/>
</dbReference>
<feature type="transmembrane region" description="Helical" evidence="9">
    <location>
        <begin position="286"/>
        <end position="313"/>
    </location>
</feature>
<feature type="transmembrane region" description="Helical" evidence="9">
    <location>
        <begin position="130"/>
        <end position="151"/>
    </location>
</feature>
<evidence type="ECO:0000256" key="6">
    <source>
        <dbReference type="ARBA" id="ARBA00023136"/>
    </source>
</evidence>
<feature type="transmembrane region" description="Helical" evidence="9">
    <location>
        <begin position="12"/>
        <end position="35"/>
    </location>
</feature>
<dbReference type="OrthoDB" id="6132759at2759"/>
<feature type="transmembrane region" description="Helical" evidence="9">
    <location>
        <begin position="89"/>
        <end position="109"/>
    </location>
</feature>
<feature type="compositionally biased region" description="Basic and acidic residues" evidence="8">
    <location>
        <begin position="749"/>
        <end position="758"/>
    </location>
</feature>
<feature type="transmembrane region" description="Helical" evidence="9">
    <location>
        <begin position="622"/>
        <end position="643"/>
    </location>
</feature>
<feature type="transmembrane region" description="Helical" evidence="9">
    <location>
        <begin position="426"/>
        <end position="448"/>
    </location>
</feature>
<feature type="compositionally biased region" description="Acidic residues" evidence="8">
    <location>
        <begin position="587"/>
        <end position="601"/>
    </location>
</feature>
<comment type="similarity">
    <text evidence="2 7">Belongs to the sodium:solute symporter (SSF) (TC 2.A.21) family.</text>
</comment>
<dbReference type="STRING" id="420778.A0A1S8B2U7"/>